<organism evidence="1 2">
    <name type="scientific">Enterovibrio norvegicus</name>
    <dbReference type="NCBI Taxonomy" id="188144"/>
    <lineage>
        <taxon>Bacteria</taxon>
        <taxon>Pseudomonadati</taxon>
        <taxon>Pseudomonadota</taxon>
        <taxon>Gammaproteobacteria</taxon>
        <taxon>Vibrionales</taxon>
        <taxon>Vibrionaceae</taxon>
        <taxon>Enterovibrio</taxon>
    </lineage>
</organism>
<sequence length="125" mass="14000">MEKLLKKLPFIMVLLTVLFCSYALGVIGLSHAKNVINKAVSQESAPDTKIDTLAPRIALPRILVSASDPLNKDPLSWPMLFASFASLLVLRRILYGLPRTHLSIDSDRLGGWQDANLQYRFIHSR</sequence>
<evidence type="ECO:0000313" key="1">
    <source>
        <dbReference type="EMBL" id="PMN90193.1"/>
    </source>
</evidence>
<dbReference type="RefSeq" id="WP_102316723.1">
    <property type="nucleotide sequence ID" value="NZ_MCYQ01000008.1"/>
</dbReference>
<dbReference type="EMBL" id="MDAL01000034">
    <property type="protein sequence ID" value="PMN90193.1"/>
    <property type="molecule type" value="Genomic_DNA"/>
</dbReference>
<dbReference type="AlphaFoldDB" id="A0A2N7L7U2"/>
<dbReference type="Proteomes" id="UP000235387">
    <property type="component" value="Unassembled WGS sequence"/>
</dbReference>
<evidence type="ECO:0000313" key="2">
    <source>
        <dbReference type="Proteomes" id="UP000235387"/>
    </source>
</evidence>
<gene>
    <name evidence="1" type="ORF">BCT23_20525</name>
</gene>
<accession>A0A2N7L7U2</accession>
<comment type="caution">
    <text evidence="1">The sequence shown here is derived from an EMBL/GenBank/DDBJ whole genome shotgun (WGS) entry which is preliminary data.</text>
</comment>
<protein>
    <submittedName>
        <fullName evidence="1">Uncharacterized protein</fullName>
    </submittedName>
</protein>
<reference evidence="2" key="1">
    <citation type="submission" date="2016-07" db="EMBL/GenBank/DDBJ databases">
        <title>Nontailed viruses are major unrecognized killers of bacteria in the ocean.</title>
        <authorList>
            <person name="Kauffman K."/>
            <person name="Hussain F."/>
            <person name="Yang J."/>
            <person name="Arevalo P."/>
            <person name="Brown J."/>
            <person name="Cutler M."/>
            <person name="Kelly L."/>
            <person name="Polz M.F."/>
        </authorList>
    </citation>
    <scope>NUCLEOTIDE SEQUENCE [LARGE SCALE GENOMIC DNA]</scope>
    <source>
        <strain evidence="2">10N.261.45.A10</strain>
    </source>
</reference>
<proteinExistence type="predicted"/>
<name>A0A2N7L7U2_9GAMM</name>